<proteinExistence type="predicted"/>
<evidence type="ECO:0000313" key="2">
    <source>
        <dbReference type="Proteomes" id="UP000295254"/>
    </source>
</evidence>
<dbReference type="STRING" id="95300.SAMN05216558_2126"/>
<accession>A0A1H2NG74</accession>
<sequence length="493" mass="55206">MTSIHDQAMNYVYQQVLQRLLGFFSRAERTALQLLIQRLVVAAGGMEYIGEFKVLAIQNGTRDCCYTLALLRAAQLSIASRSPNTFQLRIATQRSNAIHPQVLENMHRTFSALFVYDDPRVEVLMVDNREVLPFCHVTPMSRAGRESNRCNLLMIEHRQVDSGPFERWDDGYLSAGEFYGQIARWQGGVDALVSSDSPRQQKQFITGLRRAAAKAGLWTSSPAEPGYASLFALIDQLGNDCYRALYADQPRPQWRPQESFETCRRTACIDIHDLLVSGIDERWQLSTEFLRFQPVDSMAQVAENEFTSVSISAHLQGLQACFMEGRSYESGVADYVQRTLVMMSRRRLPDAICEQFSGVFGNPASFTQLRDQASVEAQRHLDLSETQLVCLLHTPFIEKGARLEDFLRQHHPGMLVALPELHRAMQGHAVAEQVMQWMMEVSGLPVGLIVRLYGMSRMVTGDIGAPQGLADAAALPADAAGDAPDLEEWSAGR</sequence>
<name>A0A1H2NG74_PSEVA</name>
<dbReference type="AlphaFoldDB" id="A0A1H2NG74"/>
<dbReference type="Proteomes" id="UP000295254">
    <property type="component" value="Unassembled WGS sequence"/>
</dbReference>
<reference evidence="2" key="1">
    <citation type="journal article" date="2019" name="bioRxiv">
        <title>Bacterially produced spermidine induces plant systemic susceptibility to pathogens.</title>
        <authorList>
            <person name="Melnyk R.A."/>
            <person name="Beskrovnaya P.A."/>
            <person name="Liu Z."/>
            <person name="Song Y."/>
            <person name="Haney C.H."/>
        </authorList>
    </citation>
    <scope>NUCLEOTIDE SEQUENCE [LARGE SCALE GENOMIC DNA]</scope>
    <source>
        <strain evidence="2">Dha-51</strain>
    </source>
</reference>
<protein>
    <submittedName>
        <fullName evidence="1">Uncharacterized protein</fullName>
    </submittedName>
</protein>
<keyword evidence="2" id="KW-1185">Reference proteome</keyword>
<comment type="caution">
    <text evidence="1">The sequence shown here is derived from an EMBL/GenBank/DDBJ whole genome shotgun (WGS) entry which is preliminary data.</text>
</comment>
<organism evidence="1 2">
    <name type="scientific">Pseudomonas vancouverensis</name>
    <dbReference type="NCBI Taxonomy" id="95300"/>
    <lineage>
        <taxon>Bacteria</taxon>
        <taxon>Pseudomonadati</taxon>
        <taxon>Pseudomonadota</taxon>
        <taxon>Gammaproteobacteria</taxon>
        <taxon>Pseudomonadales</taxon>
        <taxon>Pseudomonadaceae</taxon>
        <taxon>Pseudomonas</taxon>
    </lineage>
</organism>
<dbReference type="EMBL" id="RRZK01000023">
    <property type="protein sequence ID" value="TDB60565.1"/>
    <property type="molecule type" value="Genomic_DNA"/>
</dbReference>
<dbReference type="RefSeq" id="WP_093220675.1">
    <property type="nucleotide sequence ID" value="NZ_LT629803.1"/>
</dbReference>
<gene>
    <name evidence="1" type="ORF">EIY72_17135</name>
</gene>
<evidence type="ECO:0000313" key="1">
    <source>
        <dbReference type="EMBL" id="TDB60565.1"/>
    </source>
</evidence>
<dbReference type="OrthoDB" id="7028673at2"/>